<evidence type="ECO:0000313" key="1">
    <source>
        <dbReference type="EMBL" id="CAG9323367.1"/>
    </source>
</evidence>
<sequence>MSTNISHYATSNSIYTMIGNKFEISPLKEVPAKSILENMFSLLNPQGMSTDFNVSTTKLLPQIDFTQLEDCGYSYPIQNPLPDSQSQSDNKICTHRDRKIYARNMCNQCYRKFGQNKTAWACPHKDRQHYAKGYCQLCYLKEYHRSKLNGRKWNKSK</sequence>
<keyword evidence="2" id="KW-1185">Reference proteome</keyword>
<organism evidence="1 2">
    <name type="scientific">Blepharisma stoltei</name>
    <dbReference type="NCBI Taxonomy" id="1481888"/>
    <lineage>
        <taxon>Eukaryota</taxon>
        <taxon>Sar</taxon>
        <taxon>Alveolata</taxon>
        <taxon>Ciliophora</taxon>
        <taxon>Postciliodesmatophora</taxon>
        <taxon>Heterotrichea</taxon>
        <taxon>Heterotrichida</taxon>
        <taxon>Blepharismidae</taxon>
        <taxon>Blepharisma</taxon>
    </lineage>
</organism>
<protein>
    <submittedName>
        <fullName evidence="1">Uncharacterized protein</fullName>
    </submittedName>
</protein>
<reference evidence="1" key="1">
    <citation type="submission" date="2021-09" db="EMBL/GenBank/DDBJ databases">
        <authorList>
            <consortium name="AG Swart"/>
            <person name="Singh M."/>
            <person name="Singh A."/>
            <person name="Seah K."/>
            <person name="Emmerich C."/>
        </authorList>
    </citation>
    <scope>NUCLEOTIDE SEQUENCE</scope>
    <source>
        <strain evidence="1">ATCC30299</strain>
    </source>
</reference>
<dbReference type="Proteomes" id="UP001162131">
    <property type="component" value="Unassembled WGS sequence"/>
</dbReference>
<gene>
    <name evidence="1" type="ORF">BSTOLATCC_MIC33266</name>
</gene>
<name>A0AAU9JE06_9CILI</name>
<proteinExistence type="predicted"/>
<dbReference type="EMBL" id="CAJZBQ010000033">
    <property type="protein sequence ID" value="CAG9323367.1"/>
    <property type="molecule type" value="Genomic_DNA"/>
</dbReference>
<accession>A0AAU9JE06</accession>
<comment type="caution">
    <text evidence="1">The sequence shown here is derived from an EMBL/GenBank/DDBJ whole genome shotgun (WGS) entry which is preliminary data.</text>
</comment>
<dbReference type="AlphaFoldDB" id="A0AAU9JE06"/>
<evidence type="ECO:0000313" key="2">
    <source>
        <dbReference type="Proteomes" id="UP001162131"/>
    </source>
</evidence>